<keyword evidence="4 9" id="KW-0418">Kinase</keyword>
<name>A0A0M6XY01_9HYPH</name>
<dbReference type="Gene3D" id="3.60.40.10">
    <property type="entry name" value="PPM-type phosphatase domain"/>
    <property type="match status" value="1"/>
</dbReference>
<dbReference type="Gene3D" id="3.30.200.20">
    <property type="entry name" value="Phosphorylase Kinase, domain 1"/>
    <property type="match status" value="1"/>
</dbReference>
<dbReference type="InterPro" id="IPR011009">
    <property type="entry name" value="Kinase-like_dom_sf"/>
</dbReference>
<feature type="transmembrane region" description="Helical" evidence="6">
    <location>
        <begin position="556"/>
        <end position="576"/>
    </location>
</feature>
<evidence type="ECO:0000256" key="3">
    <source>
        <dbReference type="ARBA" id="ARBA00022741"/>
    </source>
</evidence>
<dbReference type="PROSITE" id="PS51746">
    <property type="entry name" value="PPM_2"/>
    <property type="match status" value="1"/>
</dbReference>
<reference evidence="10" key="1">
    <citation type="submission" date="2015-07" db="EMBL/GenBank/DDBJ databases">
        <authorList>
            <person name="Rodrigo-Torres Lidia"/>
            <person name="Arahal R.David."/>
        </authorList>
    </citation>
    <scope>NUCLEOTIDE SEQUENCE [LARGE SCALE GENOMIC DNA]</scope>
    <source>
        <strain evidence="10">CECT 4801</strain>
    </source>
</reference>
<dbReference type="PANTHER" id="PTHR24351">
    <property type="entry name" value="RIBOSOMAL PROTEIN S6 KINASE"/>
    <property type="match status" value="1"/>
</dbReference>
<dbReference type="InterPro" id="IPR036457">
    <property type="entry name" value="PPM-type-like_dom_sf"/>
</dbReference>
<dbReference type="InterPro" id="IPR001932">
    <property type="entry name" value="PPM-type_phosphatase-like_dom"/>
</dbReference>
<keyword evidence="1" id="KW-0723">Serine/threonine-protein kinase</keyword>
<dbReference type="Pfam" id="PF13672">
    <property type="entry name" value="PP2C_2"/>
    <property type="match status" value="1"/>
</dbReference>
<keyword evidence="6" id="KW-1133">Transmembrane helix</keyword>
<dbReference type="AlphaFoldDB" id="A0A0M6XY01"/>
<dbReference type="PROSITE" id="PS00109">
    <property type="entry name" value="PROTEIN_KINASE_TYR"/>
    <property type="match status" value="1"/>
</dbReference>
<dbReference type="SUPFAM" id="SSF81606">
    <property type="entry name" value="PP2C-like"/>
    <property type="match status" value="1"/>
</dbReference>
<keyword evidence="6" id="KW-0812">Transmembrane</keyword>
<dbReference type="SUPFAM" id="SSF56112">
    <property type="entry name" value="Protein kinase-like (PK-like)"/>
    <property type="match status" value="1"/>
</dbReference>
<keyword evidence="2 9" id="KW-0808">Transferase</keyword>
<dbReference type="EMBL" id="CXST01000001">
    <property type="protein sequence ID" value="CTQ42731.1"/>
    <property type="molecule type" value="Genomic_DNA"/>
</dbReference>
<evidence type="ECO:0000259" key="8">
    <source>
        <dbReference type="PROSITE" id="PS51746"/>
    </source>
</evidence>
<keyword evidence="10" id="KW-1185">Reference proteome</keyword>
<dbReference type="Pfam" id="PF00069">
    <property type="entry name" value="Pkinase"/>
    <property type="match status" value="1"/>
</dbReference>
<dbReference type="CDD" id="cd00143">
    <property type="entry name" value="PP2Cc"/>
    <property type="match status" value="1"/>
</dbReference>
<dbReference type="PROSITE" id="PS50011">
    <property type="entry name" value="PROTEIN_KINASE_DOM"/>
    <property type="match status" value="1"/>
</dbReference>
<dbReference type="GO" id="GO:0005524">
    <property type="term" value="F:ATP binding"/>
    <property type="evidence" value="ECO:0007669"/>
    <property type="project" value="UniProtKB-KW"/>
</dbReference>
<dbReference type="Gene3D" id="1.10.510.10">
    <property type="entry name" value="Transferase(Phosphotransferase) domain 1"/>
    <property type="match status" value="1"/>
</dbReference>
<dbReference type="CDD" id="cd14014">
    <property type="entry name" value="STKc_PknB_like"/>
    <property type="match status" value="1"/>
</dbReference>
<evidence type="ECO:0000259" key="7">
    <source>
        <dbReference type="PROSITE" id="PS50011"/>
    </source>
</evidence>
<feature type="domain" description="PPM-type phosphatase" evidence="8">
    <location>
        <begin position="13"/>
        <end position="240"/>
    </location>
</feature>
<dbReference type="SMART" id="SM00331">
    <property type="entry name" value="PP2C_SIG"/>
    <property type="match status" value="1"/>
</dbReference>
<proteinExistence type="predicted"/>
<keyword evidence="3" id="KW-0547">Nucleotide-binding</keyword>
<dbReference type="STRING" id="187304.B0E33_24370"/>
<evidence type="ECO:0000256" key="1">
    <source>
        <dbReference type="ARBA" id="ARBA00022527"/>
    </source>
</evidence>
<dbReference type="Proteomes" id="UP000048926">
    <property type="component" value="Unassembled WGS sequence"/>
</dbReference>
<dbReference type="EC" id="2.7.11.1" evidence="9"/>
<evidence type="ECO:0000256" key="6">
    <source>
        <dbReference type="SAM" id="Phobius"/>
    </source>
</evidence>
<evidence type="ECO:0000313" key="9">
    <source>
        <dbReference type="EMBL" id="CTQ42731.1"/>
    </source>
</evidence>
<keyword evidence="5" id="KW-0067">ATP-binding</keyword>
<gene>
    <name evidence="9" type="primary">prkC</name>
    <name evidence="9" type="ORF">LAL4801_01167</name>
</gene>
<keyword evidence="6" id="KW-0472">Membrane</keyword>
<accession>A0A0M6XY01</accession>
<dbReference type="InterPro" id="IPR008266">
    <property type="entry name" value="Tyr_kinase_AS"/>
</dbReference>
<evidence type="ECO:0000256" key="4">
    <source>
        <dbReference type="ARBA" id="ARBA00022777"/>
    </source>
</evidence>
<sequence length="579" mass="63474">MLMQVRHTTLSVETGQHSSAGRKALNQDFHGAMVPDGPALVHKGIALAVADGISSSPVAHVAAETAVKSFLSDYYCTSEAWTVKTSAVRVISAANSWLFSQTKQVDDLDRGHVCTFSALVLKGRKAHLFHVGDSRIWRLSGQSLEQLTEDHTVRISEQESYLGRALGVGQSVDIDYAVFDLHPGDLFVLTTDGVHGFLRAKDMADALLAGEALDQTARTLVEKALAAGSNDNLTVQIVRVIDIAEPGADDLLNGEGTLPPAPLPKVPGTHEGFRLMRGLHATSRSHIYLAENEETGEPVALKFPSLDLRGEEDYLRRFALEEWVARRISSPHVLKASTYPQGRQTLFLATEFVEGQTLRQWMIDNPHPSLETVRGILEQVARGLMAFHRKEMVHQDLRPENIMIDTSGTVKIIDFGSVRISGVMEAAPSLDKGEILGTHQYTAPEVFLGYLGTDYSDQFSLGVIAYEMLTGRLPYGAAVARATSERAQAALRYRSATAVTERVPDWVDGALCRAVHPVPGKRYEALSAFLEDLRRPNPAFSSDRFVPLAERDPVRFWQIVSAVLAVLCAILLFQLFGNS</sequence>
<dbReference type="GO" id="GO:0004674">
    <property type="term" value="F:protein serine/threonine kinase activity"/>
    <property type="evidence" value="ECO:0007669"/>
    <property type="project" value="UniProtKB-KW"/>
</dbReference>
<feature type="domain" description="Protein kinase" evidence="7">
    <location>
        <begin position="273"/>
        <end position="540"/>
    </location>
</feature>
<organism evidence="9 10">
    <name type="scientific">Roseibium aggregatum</name>
    <dbReference type="NCBI Taxonomy" id="187304"/>
    <lineage>
        <taxon>Bacteria</taxon>
        <taxon>Pseudomonadati</taxon>
        <taxon>Pseudomonadota</taxon>
        <taxon>Alphaproteobacteria</taxon>
        <taxon>Hyphomicrobiales</taxon>
        <taxon>Stappiaceae</taxon>
        <taxon>Roseibium</taxon>
    </lineage>
</organism>
<dbReference type="InterPro" id="IPR000719">
    <property type="entry name" value="Prot_kinase_dom"/>
</dbReference>
<evidence type="ECO:0000313" key="10">
    <source>
        <dbReference type="Proteomes" id="UP000048926"/>
    </source>
</evidence>
<evidence type="ECO:0000256" key="5">
    <source>
        <dbReference type="ARBA" id="ARBA00022840"/>
    </source>
</evidence>
<protein>
    <submittedName>
        <fullName evidence="9">Serine/threonine-protein kinase PrkC</fullName>
        <ecNumber evidence="9">2.7.11.1</ecNumber>
    </submittedName>
</protein>
<evidence type="ECO:0000256" key="2">
    <source>
        <dbReference type="ARBA" id="ARBA00022679"/>
    </source>
</evidence>
<dbReference type="SMART" id="SM00332">
    <property type="entry name" value="PP2Cc"/>
    <property type="match status" value="1"/>
</dbReference>